<dbReference type="AlphaFoldDB" id="A0A5B7DKX8"/>
<dbReference type="Proteomes" id="UP000324222">
    <property type="component" value="Unassembled WGS sequence"/>
</dbReference>
<gene>
    <name evidence="1" type="ORF">E2C01_015158</name>
</gene>
<accession>A0A5B7DKX8</accession>
<organism evidence="1 2">
    <name type="scientific">Portunus trituberculatus</name>
    <name type="common">Swimming crab</name>
    <name type="synonym">Neptunus trituberculatus</name>
    <dbReference type="NCBI Taxonomy" id="210409"/>
    <lineage>
        <taxon>Eukaryota</taxon>
        <taxon>Metazoa</taxon>
        <taxon>Ecdysozoa</taxon>
        <taxon>Arthropoda</taxon>
        <taxon>Crustacea</taxon>
        <taxon>Multicrustacea</taxon>
        <taxon>Malacostraca</taxon>
        <taxon>Eumalacostraca</taxon>
        <taxon>Eucarida</taxon>
        <taxon>Decapoda</taxon>
        <taxon>Pleocyemata</taxon>
        <taxon>Brachyura</taxon>
        <taxon>Eubrachyura</taxon>
        <taxon>Portunoidea</taxon>
        <taxon>Portunidae</taxon>
        <taxon>Portuninae</taxon>
        <taxon>Portunus</taxon>
    </lineage>
</organism>
<sequence>MSALRCGPLLRGQRSLLCQTWPASALSERTAKGKPGKEVSWRDHYIRTVPCFVIVEQHYQRFTIHGFESIAKSIPDIASGSKGYKPNSTM</sequence>
<protein>
    <submittedName>
        <fullName evidence="1">Uncharacterized protein</fullName>
    </submittedName>
</protein>
<comment type="caution">
    <text evidence="1">The sequence shown here is derived from an EMBL/GenBank/DDBJ whole genome shotgun (WGS) entry which is preliminary data.</text>
</comment>
<proteinExistence type="predicted"/>
<keyword evidence="2" id="KW-1185">Reference proteome</keyword>
<reference evidence="1 2" key="1">
    <citation type="submission" date="2019-05" db="EMBL/GenBank/DDBJ databases">
        <title>Another draft genome of Portunus trituberculatus and its Hox gene families provides insights of decapod evolution.</title>
        <authorList>
            <person name="Jeong J.-H."/>
            <person name="Song I."/>
            <person name="Kim S."/>
            <person name="Choi T."/>
            <person name="Kim D."/>
            <person name="Ryu S."/>
            <person name="Kim W."/>
        </authorList>
    </citation>
    <scope>NUCLEOTIDE SEQUENCE [LARGE SCALE GENOMIC DNA]</scope>
    <source>
        <tissue evidence="1">Muscle</tissue>
    </source>
</reference>
<evidence type="ECO:0000313" key="2">
    <source>
        <dbReference type="Proteomes" id="UP000324222"/>
    </source>
</evidence>
<name>A0A5B7DKX8_PORTR</name>
<dbReference type="EMBL" id="VSRR010001056">
    <property type="protein sequence ID" value="MPC22150.1"/>
    <property type="molecule type" value="Genomic_DNA"/>
</dbReference>
<evidence type="ECO:0000313" key="1">
    <source>
        <dbReference type="EMBL" id="MPC22150.1"/>
    </source>
</evidence>